<dbReference type="Proteomes" id="UP001157114">
    <property type="component" value="Unassembled WGS sequence"/>
</dbReference>
<keyword evidence="5 7" id="KW-0326">Glycosidase</keyword>
<keyword evidence="2 7" id="KW-0378">Hydrolase</keyword>
<evidence type="ECO:0000256" key="2">
    <source>
        <dbReference type="ARBA" id="ARBA00022801"/>
    </source>
</evidence>
<keyword evidence="6" id="KW-0624">Polysaccharide degradation</keyword>
<keyword evidence="4" id="KW-0119">Carbohydrate metabolism</keyword>
<dbReference type="InterPro" id="IPR050386">
    <property type="entry name" value="Glycosyl_hydrolase_5"/>
</dbReference>
<evidence type="ECO:0000313" key="10">
    <source>
        <dbReference type="Proteomes" id="UP001157114"/>
    </source>
</evidence>
<proteinExistence type="inferred from homology"/>
<reference evidence="9 10" key="1">
    <citation type="submission" date="2023-03" db="EMBL/GenBank/DDBJ databases">
        <title>Draft genome sequence of the bacteria which degrade cell wall of Tricholomamatutake.</title>
        <authorList>
            <person name="Konishi Y."/>
            <person name="Fukuta Y."/>
            <person name="Shirasaka N."/>
        </authorList>
    </citation>
    <scope>NUCLEOTIDE SEQUENCE [LARGE SCALE GENOMIC DNA]</scope>
    <source>
        <strain evidence="10">mu1</strain>
    </source>
</reference>
<dbReference type="Gene3D" id="2.60.120.260">
    <property type="entry name" value="Galactose-binding domain-like"/>
    <property type="match status" value="1"/>
</dbReference>
<dbReference type="PANTHER" id="PTHR31297">
    <property type="entry name" value="GLUCAN ENDO-1,6-BETA-GLUCOSIDASE B"/>
    <property type="match status" value="1"/>
</dbReference>
<evidence type="ECO:0000256" key="7">
    <source>
        <dbReference type="RuleBase" id="RU361153"/>
    </source>
</evidence>
<dbReference type="RefSeq" id="WP_284236879.1">
    <property type="nucleotide sequence ID" value="NZ_BSSQ01000001.1"/>
</dbReference>
<evidence type="ECO:0000256" key="1">
    <source>
        <dbReference type="ARBA" id="ARBA00005641"/>
    </source>
</evidence>
<evidence type="ECO:0000313" key="9">
    <source>
        <dbReference type="EMBL" id="GLX66206.1"/>
    </source>
</evidence>
<organism evidence="9 10">
    <name type="scientific">Paenibacillus glycanilyticus</name>
    <dbReference type="NCBI Taxonomy" id="126569"/>
    <lineage>
        <taxon>Bacteria</taxon>
        <taxon>Bacillati</taxon>
        <taxon>Bacillota</taxon>
        <taxon>Bacilli</taxon>
        <taxon>Bacillales</taxon>
        <taxon>Paenibacillaceae</taxon>
        <taxon>Paenibacillus</taxon>
    </lineage>
</organism>
<dbReference type="Pfam" id="PF00150">
    <property type="entry name" value="Cellulase"/>
    <property type="match status" value="1"/>
</dbReference>
<accession>A0ABQ6GA70</accession>
<comment type="similarity">
    <text evidence="1 7">Belongs to the glycosyl hydrolase 5 (cellulase A) family.</text>
</comment>
<dbReference type="EMBL" id="BSSQ01000001">
    <property type="protein sequence ID" value="GLX66206.1"/>
    <property type="molecule type" value="Genomic_DNA"/>
</dbReference>
<evidence type="ECO:0000256" key="4">
    <source>
        <dbReference type="ARBA" id="ARBA00023277"/>
    </source>
</evidence>
<keyword evidence="10" id="KW-1185">Reference proteome</keyword>
<evidence type="ECO:0000256" key="5">
    <source>
        <dbReference type="ARBA" id="ARBA00023295"/>
    </source>
</evidence>
<dbReference type="SUPFAM" id="SSF51445">
    <property type="entry name" value="(Trans)glycosidases"/>
    <property type="match status" value="1"/>
</dbReference>
<evidence type="ECO:0000259" key="8">
    <source>
        <dbReference type="Pfam" id="PF00150"/>
    </source>
</evidence>
<gene>
    <name evidence="9" type="ORF">MU1_05500</name>
</gene>
<name>A0ABQ6GA70_9BACL</name>
<dbReference type="Gene3D" id="3.20.20.80">
    <property type="entry name" value="Glycosidases"/>
    <property type="match status" value="1"/>
</dbReference>
<dbReference type="InterPro" id="IPR001547">
    <property type="entry name" value="Glyco_hydro_5"/>
</dbReference>
<evidence type="ECO:0000256" key="6">
    <source>
        <dbReference type="ARBA" id="ARBA00023326"/>
    </source>
</evidence>
<keyword evidence="3" id="KW-0136">Cellulose degradation</keyword>
<sequence length="540" mass="62731">MADRRLQEVNGFVKRVGKKIVNGAGVEILLRGVGFGSWLLPEGYMWKFPEAGDRPRRIEKMVRDLVGEEKVASFWERYYDTYIAEADIRRIAEEGFNSVRFPINWRFLMLEGAEQYNEKHLALLDRAIGWCREHRLYVILDLHGAPGGQTGANIDDSEHDQPELFLDDNYRRMAIDMWRMLAERYKDEWIVAGYDLLNEPLPDWNSQYNDRLMPLHKEMVQAIREVDERHMIIIEGAHWATDWSVFDEVIDENLMLQFHKYWNSPDTASIQKFLDKREELNLPIYMGEGGENNIEWYTGAFRLYEDRAISWNFWTWKKLSTTNSPCSVIMPGGWDKLVAYLNGGEKPSAEEAERILWTYLDNLALERCVYHPQVVRSLLFRTPIRIPAIFYGYYGEGISYGVGERTVRQLGFRDEDGTDIRFTDSEREKAHFHHGGGHSWEPQDWLHVRLAPGDWLVYELYLPEGAEPQHIVTVRAKALEDEAVMVIRVNTQFAGVCEFSGGEWQESAAIEPVILASGRCRVTIKAEGGPLAVEWVRLER</sequence>
<dbReference type="InterPro" id="IPR017853">
    <property type="entry name" value="GH"/>
</dbReference>
<feature type="domain" description="Glycoside hydrolase family 5" evidence="8">
    <location>
        <begin position="78"/>
        <end position="318"/>
    </location>
</feature>
<dbReference type="PANTHER" id="PTHR31297:SF41">
    <property type="entry name" value="ENDOGLUCANASE, PUTATIVE (AFU_ORTHOLOGUE AFUA_5G01830)-RELATED"/>
    <property type="match status" value="1"/>
</dbReference>
<protein>
    <recommendedName>
        <fullName evidence="8">Glycoside hydrolase family 5 domain-containing protein</fullName>
    </recommendedName>
</protein>
<evidence type="ECO:0000256" key="3">
    <source>
        <dbReference type="ARBA" id="ARBA00023001"/>
    </source>
</evidence>
<comment type="caution">
    <text evidence="9">The sequence shown here is derived from an EMBL/GenBank/DDBJ whole genome shotgun (WGS) entry which is preliminary data.</text>
</comment>